<evidence type="ECO:0000313" key="2">
    <source>
        <dbReference type="Proteomes" id="UP000198412"/>
    </source>
</evidence>
<accession>A0A238VD80</accession>
<keyword evidence="2" id="KW-1185">Reference proteome</keyword>
<dbReference type="AlphaFoldDB" id="A0A238VD80"/>
<dbReference type="RefSeq" id="WP_176420201.1">
    <property type="nucleotide sequence ID" value="NZ_FZNX01000001.1"/>
</dbReference>
<dbReference type="Proteomes" id="UP000198412">
    <property type="component" value="Unassembled WGS sequence"/>
</dbReference>
<name>A0A238VD80_9FLAO</name>
<organism evidence="1 2">
    <name type="scientific">Lutibacter flavus</name>
    <dbReference type="NCBI Taxonomy" id="691689"/>
    <lineage>
        <taxon>Bacteria</taxon>
        <taxon>Pseudomonadati</taxon>
        <taxon>Bacteroidota</taxon>
        <taxon>Flavobacteriia</taxon>
        <taxon>Flavobacteriales</taxon>
        <taxon>Flavobacteriaceae</taxon>
        <taxon>Lutibacter</taxon>
    </lineage>
</organism>
<reference evidence="2" key="1">
    <citation type="submission" date="2017-06" db="EMBL/GenBank/DDBJ databases">
        <authorList>
            <person name="Varghese N."/>
            <person name="Submissions S."/>
        </authorList>
    </citation>
    <scope>NUCLEOTIDE SEQUENCE [LARGE SCALE GENOMIC DNA]</scope>
    <source>
        <strain evidence="2">DSM 27993</strain>
    </source>
</reference>
<dbReference type="EMBL" id="FZNX01000001">
    <property type="protein sequence ID" value="SNR32370.1"/>
    <property type="molecule type" value="Genomic_DNA"/>
</dbReference>
<evidence type="ECO:0000313" key="1">
    <source>
        <dbReference type="EMBL" id="SNR32370.1"/>
    </source>
</evidence>
<proteinExistence type="predicted"/>
<gene>
    <name evidence="1" type="ORF">SAMN04488111_0322</name>
</gene>
<sequence length="49" mass="6279">MIYQFEWENWFKDVVKKEIGINYKEIWLPFKWFFILMPIRNNHFLNIAK</sequence>
<protein>
    <submittedName>
        <fullName evidence="1">Uncharacterized protein</fullName>
    </submittedName>
</protein>